<keyword evidence="2" id="KW-1185">Reference proteome</keyword>
<dbReference type="EMBL" id="AVOT02082121">
    <property type="protein sequence ID" value="MBW0568162.1"/>
    <property type="molecule type" value="Genomic_DNA"/>
</dbReference>
<proteinExistence type="predicted"/>
<dbReference type="OrthoDB" id="2801217at2759"/>
<dbReference type="Proteomes" id="UP000765509">
    <property type="component" value="Unassembled WGS sequence"/>
</dbReference>
<name>A0A9Q3PPU5_9BASI</name>
<dbReference type="CDD" id="cd09272">
    <property type="entry name" value="RNase_HI_RT_Ty1"/>
    <property type="match status" value="1"/>
</dbReference>
<accession>A0A9Q3PPU5</accession>
<dbReference type="AlphaFoldDB" id="A0A9Q3PPU5"/>
<dbReference type="SUPFAM" id="SSF56672">
    <property type="entry name" value="DNA/RNA polymerases"/>
    <property type="match status" value="1"/>
</dbReference>
<sequence>MDDLGEVSYVLGIKITRNRALQTIALSQELYIDKILKEYGMEDCKSVVTPMIQNERLTPAIAEDEVSGFDYRKAVGLLNYLSTCTQPDVSFITSALSQFLEKPTAKHVLAFKRVLRYLQGTNKEALILGGKGSDDEIVGFCDSDWGSNFDGRSFSGYGLMYGGLTTWKTKKQPTVALSTTEAELKAMTELLQDVIWVKGLMMILTNANDNLDNLKS</sequence>
<dbReference type="PANTHER" id="PTHR11439">
    <property type="entry name" value="GAG-POL-RELATED RETROTRANSPOSON"/>
    <property type="match status" value="1"/>
</dbReference>
<gene>
    <name evidence="1" type="ORF">O181_107877</name>
</gene>
<evidence type="ECO:0000313" key="1">
    <source>
        <dbReference type="EMBL" id="MBW0568162.1"/>
    </source>
</evidence>
<reference evidence="1" key="1">
    <citation type="submission" date="2021-03" db="EMBL/GenBank/DDBJ databases">
        <title>Draft genome sequence of rust myrtle Austropuccinia psidii MF-1, a brazilian biotype.</title>
        <authorList>
            <person name="Quecine M.C."/>
            <person name="Pachon D.M.R."/>
            <person name="Bonatelli M.L."/>
            <person name="Correr F.H."/>
            <person name="Franceschini L.M."/>
            <person name="Leite T.F."/>
            <person name="Margarido G.R.A."/>
            <person name="Almeida C.A."/>
            <person name="Ferrarezi J.A."/>
            <person name="Labate C.A."/>
        </authorList>
    </citation>
    <scope>NUCLEOTIDE SEQUENCE</scope>
    <source>
        <strain evidence="1">MF-1</strain>
    </source>
</reference>
<evidence type="ECO:0000313" key="2">
    <source>
        <dbReference type="Proteomes" id="UP000765509"/>
    </source>
</evidence>
<comment type="caution">
    <text evidence="1">The sequence shown here is derived from an EMBL/GenBank/DDBJ whole genome shotgun (WGS) entry which is preliminary data.</text>
</comment>
<protein>
    <recommendedName>
        <fullName evidence="3">Reverse transcriptase Ty1/copia-type domain-containing protein</fullName>
    </recommendedName>
</protein>
<dbReference type="PANTHER" id="PTHR11439:SF483">
    <property type="entry name" value="PEPTIDE SYNTHASE GLIP-LIKE, PUTATIVE (AFU_ORTHOLOGUE AFUA_3G12920)-RELATED"/>
    <property type="match status" value="1"/>
</dbReference>
<evidence type="ECO:0008006" key="3">
    <source>
        <dbReference type="Google" id="ProtNLM"/>
    </source>
</evidence>
<dbReference type="InterPro" id="IPR043502">
    <property type="entry name" value="DNA/RNA_pol_sf"/>
</dbReference>
<organism evidence="1 2">
    <name type="scientific">Austropuccinia psidii MF-1</name>
    <dbReference type="NCBI Taxonomy" id="1389203"/>
    <lineage>
        <taxon>Eukaryota</taxon>
        <taxon>Fungi</taxon>
        <taxon>Dikarya</taxon>
        <taxon>Basidiomycota</taxon>
        <taxon>Pucciniomycotina</taxon>
        <taxon>Pucciniomycetes</taxon>
        <taxon>Pucciniales</taxon>
        <taxon>Sphaerophragmiaceae</taxon>
        <taxon>Austropuccinia</taxon>
    </lineage>
</organism>